<evidence type="ECO:0008006" key="3">
    <source>
        <dbReference type="Google" id="ProtNLM"/>
    </source>
</evidence>
<name>A0ABM6W905_9BACT</name>
<dbReference type="InterPro" id="IPR012334">
    <property type="entry name" value="Pectin_lyas_fold"/>
</dbReference>
<dbReference type="InterPro" id="IPR011050">
    <property type="entry name" value="Pectin_lyase_fold/virulence"/>
</dbReference>
<keyword evidence="2" id="KW-1185">Reference proteome</keyword>
<reference evidence="1 2" key="1">
    <citation type="submission" date="2018-05" db="EMBL/GenBank/DDBJ databases">
        <title>Chitinophaga sp. nov., isolated from rhizosphere soil of Alhagi.</title>
        <authorList>
            <person name="Liu Y."/>
        </authorList>
    </citation>
    <scope>NUCLEOTIDE SEQUENCE [LARGE SCALE GENOMIC DNA]</scope>
    <source>
        <strain evidence="1 2">T22</strain>
    </source>
</reference>
<dbReference type="Gene3D" id="2.160.20.10">
    <property type="entry name" value="Single-stranded right-handed beta-helix, Pectin lyase-like"/>
    <property type="match status" value="2"/>
</dbReference>
<protein>
    <recommendedName>
        <fullName evidence="3">Right-handed parallel beta-helix repeat-containing protein</fullName>
    </recommendedName>
</protein>
<sequence length="403" mass="44581">MATLLPGSVWAQHIYVHPGKGNDAGNGSSPQQAVQSLQRAVSLAVPGTVIHLMPTETAWHDFLFFHDRSGTPGKPIIVEGNGVRLSGSVPVNPQEWEHLGNGLYRNDTLFRQLRANMDIVRRYFFLFDGKMERMGRCLKGHNEPFRDPAELKPFEWTFVQAEGAFYLKTDPARTLQELDIKIPVRPTGVQFSGKVHDVIVRNIKCENFYNDGFGITGQVHRVRFEQIQAWYNGDDGISAHADCAFHVEGFISAGNGTGICDTGNSFTTYNNVLIRDCAGVDVYFLNEKPERPAYHALRNALVYCAAFRPVILEATHPAAGLGILMENVQFLAKEHGDRQVRIAGNVDLKTSRLGAGGLAFSRPEQAAAADGAFDAGWLATLEAPWGHLFREAFEKMKDSISIP</sequence>
<evidence type="ECO:0000313" key="1">
    <source>
        <dbReference type="EMBL" id="AWO00344.1"/>
    </source>
</evidence>
<evidence type="ECO:0000313" key="2">
    <source>
        <dbReference type="Proteomes" id="UP000246099"/>
    </source>
</evidence>
<proteinExistence type="predicted"/>
<organism evidence="1 2">
    <name type="scientific">Chitinophaga alhagiae</name>
    <dbReference type="NCBI Taxonomy" id="2203219"/>
    <lineage>
        <taxon>Bacteria</taxon>
        <taxon>Pseudomonadati</taxon>
        <taxon>Bacteroidota</taxon>
        <taxon>Chitinophagia</taxon>
        <taxon>Chitinophagales</taxon>
        <taxon>Chitinophagaceae</taxon>
        <taxon>Chitinophaga</taxon>
    </lineage>
</organism>
<dbReference type="EMBL" id="CP029600">
    <property type="protein sequence ID" value="AWO00344.1"/>
    <property type="molecule type" value="Genomic_DNA"/>
</dbReference>
<gene>
    <name evidence="1" type="ORF">DLD77_00790</name>
</gene>
<dbReference type="Proteomes" id="UP000246099">
    <property type="component" value="Chromosome"/>
</dbReference>
<dbReference type="RefSeq" id="WP_119075670.1">
    <property type="nucleotide sequence ID" value="NZ_CP029600.1"/>
</dbReference>
<accession>A0ABM6W905</accession>
<dbReference type="SUPFAM" id="SSF51126">
    <property type="entry name" value="Pectin lyase-like"/>
    <property type="match status" value="1"/>
</dbReference>